<evidence type="ECO:0000313" key="2">
    <source>
        <dbReference type="Proteomes" id="UP001056778"/>
    </source>
</evidence>
<gene>
    <name evidence="1" type="ORF">MML48_2g00005630</name>
</gene>
<evidence type="ECO:0000313" key="1">
    <source>
        <dbReference type="EMBL" id="KAI4467847.1"/>
    </source>
</evidence>
<keyword evidence="2" id="KW-1185">Reference proteome</keyword>
<protein>
    <submittedName>
        <fullName evidence="1">Serine/arginine-rich splicing factor</fullName>
    </submittedName>
</protein>
<sequence>MAVGGTRVVQVTNIAPQATKDQMQTLFGYLGKIEDIRLYPTIRDVSCPVQSRICYIKFIDSSTVGIAQHMTNTVFIDRALIVIPIQNGEIPDEYYALEMTKNGTIVPGLCPTEPKLPPNVVNSVSGIGTEQVIITTDPHLQANNLPLYPPLPANYDSVKIEEVRRTVLIHNIDSSITTEDLVNFFAKTGEIKYFRTCTRTSDNTNHMLVEFSEQPSILEALKLNGKELKGKLLKVTHATQAISKPQAKSNEIAQREIEEAMSQAKEAQSLISAAMDPVIGMLSKDKRSSRRSRSRSRGRRRRSRSRSRSRRSRSRHRSRRSSSHSRRSRSRDRRRRSRSRHRSRSRSRRSRSRSTRSHRSRSKSRYSRREHDRHRSRERSREKSRERRSRDRDRSKEKERARSRDKDRDRSRERRSRDKERSREKDSDRKDKERESKEKRSDRESSVDEKRASIDKKRSRSTSRGRYRSRSRDRKHGREKKRSRSRGSRRRSPTPKRSRRRSRSRSRDRRKDKKDRKDTKDRSPSHSKVPRNYDEEEKGFDSERDKRKSQESDNQKETESSEKSDNMDISNSP</sequence>
<accession>A0ACB9TM30</accession>
<proteinExistence type="predicted"/>
<comment type="caution">
    <text evidence="1">The sequence shown here is derived from an EMBL/GenBank/DDBJ whole genome shotgun (WGS) entry which is preliminary data.</text>
</comment>
<reference evidence="1" key="1">
    <citation type="submission" date="2022-04" db="EMBL/GenBank/DDBJ databases">
        <title>Chromosome-scale genome assembly of Holotrichia oblita Faldermann.</title>
        <authorList>
            <person name="Rongchong L."/>
        </authorList>
    </citation>
    <scope>NUCLEOTIDE SEQUENCE</scope>
    <source>
        <strain evidence="1">81SQS9</strain>
    </source>
</reference>
<organism evidence="1 2">
    <name type="scientific">Holotrichia oblita</name>
    <name type="common">Chafer beetle</name>
    <dbReference type="NCBI Taxonomy" id="644536"/>
    <lineage>
        <taxon>Eukaryota</taxon>
        <taxon>Metazoa</taxon>
        <taxon>Ecdysozoa</taxon>
        <taxon>Arthropoda</taxon>
        <taxon>Hexapoda</taxon>
        <taxon>Insecta</taxon>
        <taxon>Pterygota</taxon>
        <taxon>Neoptera</taxon>
        <taxon>Endopterygota</taxon>
        <taxon>Coleoptera</taxon>
        <taxon>Polyphaga</taxon>
        <taxon>Scarabaeiformia</taxon>
        <taxon>Scarabaeidae</taxon>
        <taxon>Melolonthinae</taxon>
        <taxon>Holotrichia</taxon>
    </lineage>
</organism>
<dbReference type="Proteomes" id="UP001056778">
    <property type="component" value="Chromosome 2"/>
</dbReference>
<name>A0ACB9TM30_HOLOL</name>
<dbReference type="EMBL" id="CM043016">
    <property type="protein sequence ID" value="KAI4467847.1"/>
    <property type="molecule type" value="Genomic_DNA"/>
</dbReference>